<gene>
    <name evidence="1" type="ORF">AVEN_167974_1</name>
</gene>
<dbReference type="EMBL" id="BGPR01062824">
    <property type="protein sequence ID" value="GBO38181.1"/>
    <property type="molecule type" value="Genomic_DNA"/>
</dbReference>
<name>A0A4Y2WM94_ARAVE</name>
<sequence length="106" mass="12250">MAMNGRNHKDNSCPDLAFGLLNDQAATTVTRELWPVTYWTSPSPAQTLPRRCVRNWNGGQPPINMPSGEVKTRLITRRLLIRVLLEPPPGQYVWAYRYLYIYTFNI</sequence>
<accession>A0A4Y2WM94</accession>
<proteinExistence type="predicted"/>
<organism evidence="1 2">
    <name type="scientific">Araneus ventricosus</name>
    <name type="common">Orbweaver spider</name>
    <name type="synonym">Epeira ventricosa</name>
    <dbReference type="NCBI Taxonomy" id="182803"/>
    <lineage>
        <taxon>Eukaryota</taxon>
        <taxon>Metazoa</taxon>
        <taxon>Ecdysozoa</taxon>
        <taxon>Arthropoda</taxon>
        <taxon>Chelicerata</taxon>
        <taxon>Arachnida</taxon>
        <taxon>Araneae</taxon>
        <taxon>Araneomorphae</taxon>
        <taxon>Entelegynae</taxon>
        <taxon>Araneoidea</taxon>
        <taxon>Araneidae</taxon>
        <taxon>Araneus</taxon>
    </lineage>
</organism>
<reference evidence="1 2" key="1">
    <citation type="journal article" date="2019" name="Sci. Rep.">
        <title>Orb-weaving spider Araneus ventricosus genome elucidates the spidroin gene catalogue.</title>
        <authorList>
            <person name="Kono N."/>
            <person name="Nakamura H."/>
            <person name="Ohtoshi R."/>
            <person name="Moran D.A.P."/>
            <person name="Shinohara A."/>
            <person name="Yoshida Y."/>
            <person name="Fujiwara M."/>
            <person name="Mori M."/>
            <person name="Tomita M."/>
            <person name="Arakawa K."/>
        </authorList>
    </citation>
    <scope>NUCLEOTIDE SEQUENCE [LARGE SCALE GENOMIC DNA]</scope>
</reference>
<evidence type="ECO:0000313" key="1">
    <source>
        <dbReference type="EMBL" id="GBO38181.1"/>
    </source>
</evidence>
<comment type="caution">
    <text evidence="1">The sequence shown here is derived from an EMBL/GenBank/DDBJ whole genome shotgun (WGS) entry which is preliminary data.</text>
</comment>
<keyword evidence="2" id="KW-1185">Reference proteome</keyword>
<protein>
    <submittedName>
        <fullName evidence="1">Uncharacterized protein</fullName>
    </submittedName>
</protein>
<dbReference type="Proteomes" id="UP000499080">
    <property type="component" value="Unassembled WGS sequence"/>
</dbReference>
<evidence type="ECO:0000313" key="2">
    <source>
        <dbReference type="Proteomes" id="UP000499080"/>
    </source>
</evidence>
<dbReference type="AlphaFoldDB" id="A0A4Y2WM94"/>